<dbReference type="RefSeq" id="WP_126354474.1">
    <property type="nucleotide sequence ID" value="NZ_LR134201.1"/>
</dbReference>
<evidence type="ECO:0000313" key="1">
    <source>
        <dbReference type="EMBL" id="VEB95348.1"/>
    </source>
</evidence>
<accession>A0A3S4MBG1</accession>
<proteinExistence type="predicted"/>
<evidence type="ECO:0000313" key="2">
    <source>
        <dbReference type="Proteomes" id="UP000274122"/>
    </source>
</evidence>
<protein>
    <recommendedName>
        <fullName evidence="3">DUF262 domain-containing protein</fullName>
    </recommendedName>
</protein>
<dbReference type="Proteomes" id="UP000274122">
    <property type="component" value="Chromosome"/>
</dbReference>
<dbReference type="EMBL" id="LR134201">
    <property type="protein sequence ID" value="VEB95348.1"/>
    <property type="molecule type" value="Genomic_DNA"/>
</dbReference>
<dbReference type="KEGG" id="clap:NCTC11466_00457"/>
<dbReference type="OrthoDB" id="5077820at2"/>
<evidence type="ECO:0008006" key="3">
    <source>
        <dbReference type="Google" id="ProtNLM"/>
    </source>
</evidence>
<organism evidence="1 2">
    <name type="scientific">Cedecea lapagei</name>
    <dbReference type="NCBI Taxonomy" id="158823"/>
    <lineage>
        <taxon>Bacteria</taxon>
        <taxon>Pseudomonadati</taxon>
        <taxon>Pseudomonadota</taxon>
        <taxon>Gammaproteobacteria</taxon>
        <taxon>Enterobacterales</taxon>
        <taxon>Enterobacteriaceae</taxon>
        <taxon>Cedecea</taxon>
    </lineage>
</organism>
<sequence length="387" mass="44300">MKICSILEDKRINAKNILVEMSINDYIDLCHAIIAKNEFQRKRVKSSKTIYALLKEDILKECIIPPIVLALTTELDVNQDNSDEFAQNILSNKDGLLILDGLQRTYTILDLVEELSTNDNPAQLNKVLNNKIRVEIYNGLNRLGILYRMLTLNTGQTPMSLRQQIEILYLDYLKTPLDGIVFIQDIEDKTADELHEYKFREIVEGFNSYITRDELPIDRTDLLENISSLEKLSKENTDQNLFEEFSTALNNVITRFDALVGDTALEDNFKATNGSPFGINIKKIFKRSQAYTGFGAAVGKLIDLEVITTLNCISDITDNFKLDNPTEFLERFNLTLLDITKKSKKIGNAQRAYFVCYFREILNPQSDSYLDMLAAVDSAKQKYYSLY</sequence>
<name>A0A3S4MBG1_9ENTR</name>
<dbReference type="AlphaFoldDB" id="A0A3S4MBG1"/>
<gene>
    <name evidence="1" type="ORF">NCTC11466_00457</name>
</gene>
<keyword evidence="2" id="KW-1185">Reference proteome</keyword>
<reference evidence="1 2" key="1">
    <citation type="submission" date="2018-12" db="EMBL/GenBank/DDBJ databases">
        <authorList>
            <consortium name="Pathogen Informatics"/>
        </authorList>
    </citation>
    <scope>NUCLEOTIDE SEQUENCE [LARGE SCALE GENOMIC DNA]</scope>
    <source>
        <strain evidence="1 2">NCTC11466</strain>
    </source>
</reference>